<reference evidence="4" key="1">
    <citation type="submission" date="2016-06" db="UniProtKB">
        <authorList>
            <consortium name="WormBaseParasite"/>
        </authorList>
    </citation>
    <scope>IDENTIFICATION</scope>
</reference>
<evidence type="ECO:0000313" key="4">
    <source>
        <dbReference type="WBParaSite" id="SBAD_0000252101-mRNA-1"/>
    </source>
</evidence>
<dbReference type="EMBL" id="UZAM01007213">
    <property type="protein sequence ID" value="VDO97536.1"/>
    <property type="molecule type" value="Genomic_DNA"/>
</dbReference>
<protein>
    <submittedName>
        <fullName evidence="4">Secreted protein</fullName>
    </submittedName>
</protein>
<keyword evidence="3" id="KW-1185">Reference proteome</keyword>
<dbReference type="WBParaSite" id="SBAD_0000252101-mRNA-1">
    <property type="protein sequence ID" value="SBAD_0000252101-mRNA-1"/>
    <property type="gene ID" value="SBAD_0000252101"/>
</dbReference>
<evidence type="ECO:0000313" key="2">
    <source>
        <dbReference type="EMBL" id="VDO97536.1"/>
    </source>
</evidence>
<accession>A0A183IFL4</accession>
<organism evidence="4">
    <name type="scientific">Soboliphyme baturini</name>
    <dbReference type="NCBI Taxonomy" id="241478"/>
    <lineage>
        <taxon>Eukaryota</taxon>
        <taxon>Metazoa</taxon>
        <taxon>Ecdysozoa</taxon>
        <taxon>Nematoda</taxon>
        <taxon>Enoplea</taxon>
        <taxon>Dorylaimia</taxon>
        <taxon>Dioctophymatida</taxon>
        <taxon>Dioctophymatoidea</taxon>
        <taxon>Soboliphymatidae</taxon>
        <taxon>Soboliphyme</taxon>
    </lineage>
</organism>
<dbReference type="Proteomes" id="UP000270296">
    <property type="component" value="Unassembled WGS sequence"/>
</dbReference>
<sequence length="73" mass="8196">MLQSAVRPHVRDRVAQWLTLTTMRSMAVAAVAAAAARQLLRNTMEPRHSAVLETARSQRLGTRKDEALTRRLT</sequence>
<name>A0A183IFL4_9BILA</name>
<feature type="region of interest" description="Disordered" evidence="1">
    <location>
        <begin position="50"/>
        <end position="73"/>
    </location>
</feature>
<dbReference type="AlphaFoldDB" id="A0A183IFL4"/>
<evidence type="ECO:0000256" key="1">
    <source>
        <dbReference type="SAM" id="MobiDB-lite"/>
    </source>
</evidence>
<reference evidence="2 3" key="2">
    <citation type="submission" date="2018-11" db="EMBL/GenBank/DDBJ databases">
        <authorList>
            <consortium name="Pathogen Informatics"/>
        </authorList>
    </citation>
    <scope>NUCLEOTIDE SEQUENCE [LARGE SCALE GENOMIC DNA]</scope>
</reference>
<proteinExistence type="predicted"/>
<feature type="compositionally biased region" description="Basic and acidic residues" evidence="1">
    <location>
        <begin position="62"/>
        <end position="73"/>
    </location>
</feature>
<gene>
    <name evidence="2" type="ORF">SBAD_LOCUS2408</name>
</gene>
<evidence type="ECO:0000313" key="3">
    <source>
        <dbReference type="Proteomes" id="UP000270296"/>
    </source>
</evidence>